<accession>A0A0K2U8W9</accession>
<dbReference type="EMBL" id="HACA01017026">
    <property type="protein sequence ID" value="CDW34387.1"/>
    <property type="molecule type" value="Transcribed_RNA"/>
</dbReference>
<name>A0A0K2U8W9_LEPSM</name>
<feature type="transmembrane region" description="Helical" evidence="1">
    <location>
        <begin position="30"/>
        <end position="51"/>
    </location>
</feature>
<evidence type="ECO:0000313" key="2">
    <source>
        <dbReference type="EMBL" id="CDW34387.1"/>
    </source>
</evidence>
<keyword evidence="1" id="KW-1133">Transmembrane helix</keyword>
<sequence length="72" mass="8398">FPVLLTIYKHVLSTDSPYAAYNIFLPEDSLTYPTITSIILIFILFYCPFCLRPPCHENIEVYICDVLNIWIP</sequence>
<keyword evidence="1" id="KW-0472">Membrane</keyword>
<keyword evidence="1" id="KW-0812">Transmembrane</keyword>
<protein>
    <submittedName>
        <fullName evidence="2">Uncharacterized protein</fullName>
    </submittedName>
</protein>
<feature type="non-terminal residue" evidence="2">
    <location>
        <position position="1"/>
    </location>
</feature>
<organism evidence="2">
    <name type="scientific">Lepeophtheirus salmonis</name>
    <name type="common">Salmon louse</name>
    <name type="synonym">Caligus salmonis</name>
    <dbReference type="NCBI Taxonomy" id="72036"/>
    <lineage>
        <taxon>Eukaryota</taxon>
        <taxon>Metazoa</taxon>
        <taxon>Ecdysozoa</taxon>
        <taxon>Arthropoda</taxon>
        <taxon>Crustacea</taxon>
        <taxon>Multicrustacea</taxon>
        <taxon>Hexanauplia</taxon>
        <taxon>Copepoda</taxon>
        <taxon>Siphonostomatoida</taxon>
        <taxon>Caligidae</taxon>
        <taxon>Lepeophtheirus</taxon>
    </lineage>
</organism>
<proteinExistence type="predicted"/>
<evidence type="ECO:0000256" key="1">
    <source>
        <dbReference type="SAM" id="Phobius"/>
    </source>
</evidence>
<dbReference type="AlphaFoldDB" id="A0A0K2U8W9"/>
<reference evidence="2" key="1">
    <citation type="submission" date="2014-05" db="EMBL/GenBank/DDBJ databases">
        <authorList>
            <person name="Chronopoulou M."/>
        </authorList>
    </citation>
    <scope>NUCLEOTIDE SEQUENCE</scope>
    <source>
        <tissue evidence="2">Whole organism</tissue>
    </source>
</reference>